<keyword evidence="2" id="KW-0347">Helicase</keyword>
<feature type="compositionally biased region" description="Basic residues" evidence="1">
    <location>
        <begin position="1"/>
        <end position="25"/>
    </location>
</feature>
<dbReference type="AlphaFoldDB" id="A0AAV4WTQ6"/>
<protein>
    <submittedName>
        <fullName evidence="2">ATP-dependent DNA helicase</fullName>
    </submittedName>
</protein>
<proteinExistence type="predicted"/>
<name>A0AAV4WTQ6_CAEEX</name>
<keyword evidence="3" id="KW-1185">Reference proteome</keyword>
<feature type="region of interest" description="Disordered" evidence="1">
    <location>
        <begin position="1"/>
        <end position="58"/>
    </location>
</feature>
<evidence type="ECO:0000313" key="2">
    <source>
        <dbReference type="EMBL" id="GIY85708.1"/>
    </source>
</evidence>
<dbReference type="EMBL" id="BPLR01016680">
    <property type="protein sequence ID" value="GIY85708.1"/>
    <property type="molecule type" value="Genomic_DNA"/>
</dbReference>
<keyword evidence="2" id="KW-0547">Nucleotide-binding</keyword>
<comment type="caution">
    <text evidence="2">The sequence shown here is derived from an EMBL/GenBank/DDBJ whole genome shotgun (WGS) entry which is preliminary data.</text>
</comment>
<keyword evidence="2" id="KW-0378">Hydrolase</keyword>
<reference evidence="2 3" key="1">
    <citation type="submission" date="2021-06" db="EMBL/GenBank/DDBJ databases">
        <title>Caerostris extrusa draft genome.</title>
        <authorList>
            <person name="Kono N."/>
            <person name="Arakawa K."/>
        </authorList>
    </citation>
    <scope>NUCLEOTIDE SEQUENCE [LARGE SCALE GENOMIC DNA]</scope>
</reference>
<accession>A0AAV4WTQ6</accession>
<dbReference type="GO" id="GO:0004386">
    <property type="term" value="F:helicase activity"/>
    <property type="evidence" value="ECO:0007669"/>
    <property type="project" value="UniProtKB-KW"/>
</dbReference>
<feature type="compositionally biased region" description="Basic and acidic residues" evidence="1">
    <location>
        <begin position="26"/>
        <end position="58"/>
    </location>
</feature>
<dbReference type="Proteomes" id="UP001054945">
    <property type="component" value="Unassembled WGS sequence"/>
</dbReference>
<evidence type="ECO:0000313" key="3">
    <source>
        <dbReference type="Proteomes" id="UP001054945"/>
    </source>
</evidence>
<organism evidence="2 3">
    <name type="scientific">Caerostris extrusa</name>
    <name type="common">Bark spider</name>
    <name type="synonym">Caerostris bankana</name>
    <dbReference type="NCBI Taxonomy" id="172846"/>
    <lineage>
        <taxon>Eukaryota</taxon>
        <taxon>Metazoa</taxon>
        <taxon>Ecdysozoa</taxon>
        <taxon>Arthropoda</taxon>
        <taxon>Chelicerata</taxon>
        <taxon>Arachnida</taxon>
        <taxon>Araneae</taxon>
        <taxon>Araneomorphae</taxon>
        <taxon>Entelegynae</taxon>
        <taxon>Araneoidea</taxon>
        <taxon>Araneidae</taxon>
        <taxon>Caerostris</taxon>
    </lineage>
</organism>
<sequence>MPARRKGTNLGRRTKKKKKCRRAKYKSIEETNKSNKTWHFRESQSQEARDERNRQRRLEQRQARRYVVNTRRAIDQQRQQAHRAFTSDSFLLLAFQYEPDVEYYVHYKVDIGTMDKECPHCHALKFKNEPAGLCCASVKVQLPEIETPPEPLHAYLSVRIQILACS</sequence>
<evidence type="ECO:0000256" key="1">
    <source>
        <dbReference type="SAM" id="MobiDB-lite"/>
    </source>
</evidence>
<gene>
    <name evidence="2" type="primary">AVEN_181304_1</name>
    <name evidence="2" type="ORF">CEXT_444851</name>
</gene>
<keyword evidence="2" id="KW-0067">ATP-binding</keyword>